<feature type="domain" description="Solute-binding protein family 3/N-terminal" evidence="3">
    <location>
        <begin position="23"/>
        <end position="248"/>
    </location>
</feature>
<evidence type="ECO:0000256" key="2">
    <source>
        <dbReference type="SAM" id="SignalP"/>
    </source>
</evidence>
<gene>
    <name evidence="4" type="ordered locus">BAnh1_05570</name>
</gene>
<evidence type="ECO:0000259" key="3">
    <source>
        <dbReference type="SMART" id="SM00062"/>
    </source>
</evidence>
<dbReference type="RefSeq" id="WP_015397944.1">
    <property type="nucleotide sequence ID" value="NC_020300.1"/>
</dbReference>
<dbReference type="Gene3D" id="3.40.190.10">
    <property type="entry name" value="Periplasmic binding protein-like II"/>
    <property type="match status" value="2"/>
</dbReference>
<dbReference type="eggNOG" id="COG0834">
    <property type="taxonomic scope" value="Bacteria"/>
</dbReference>
<feature type="signal peptide" evidence="2">
    <location>
        <begin position="1"/>
        <end position="21"/>
    </location>
</feature>
<dbReference type="Pfam" id="PF00497">
    <property type="entry name" value="SBP_bac_3"/>
    <property type="match status" value="1"/>
</dbReference>
<proteinExistence type="predicted"/>
<dbReference type="PANTHER" id="PTHR35936:SF17">
    <property type="entry name" value="ARGININE-BINDING EXTRACELLULAR PROTEIN ARTP"/>
    <property type="match status" value="1"/>
</dbReference>
<dbReference type="Proteomes" id="UP000011729">
    <property type="component" value="Chromosome"/>
</dbReference>
<keyword evidence="1 2" id="KW-0732">Signal</keyword>
<evidence type="ECO:0000256" key="1">
    <source>
        <dbReference type="ARBA" id="ARBA00022729"/>
    </source>
</evidence>
<reference evidence="4 5" key="1">
    <citation type="journal article" date="2013" name="PLoS Genet.">
        <title>A gene transfer agent and a dynamic repertoire of secretion systems hold the keys to the explosive radiation of the emerging pathogen Bartonella.</title>
        <authorList>
            <person name="Guy L."/>
            <person name="Nystedt B."/>
            <person name="Toft C."/>
            <person name="Zaremba-Niedzwiedzka K."/>
            <person name="Berglund E.C."/>
            <person name="Granberg F."/>
            <person name="Naslund K."/>
            <person name="Eriksson A.S."/>
            <person name="Andersson S.G."/>
        </authorList>
    </citation>
    <scope>NUCLEOTIDE SEQUENCE [LARGE SCALE GENOMIC DNA]</scope>
    <source>
        <strain evidence="4 5">Aust/NH1</strain>
    </source>
</reference>
<dbReference type="SUPFAM" id="SSF53850">
    <property type="entry name" value="Periplasmic binding protein-like II"/>
    <property type="match status" value="1"/>
</dbReference>
<protein>
    <submittedName>
        <fullName evidence="4">Amino acid ABC transporter, periplasmic amino acid-binding protein</fullName>
    </submittedName>
</protein>
<dbReference type="STRING" id="1094489.BAnh1_05570"/>
<organism evidence="4 5">
    <name type="scientific">Bartonella australis (strain Aust/NH1)</name>
    <dbReference type="NCBI Taxonomy" id="1094489"/>
    <lineage>
        <taxon>Bacteria</taxon>
        <taxon>Pseudomonadati</taxon>
        <taxon>Pseudomonadota</taxon>
        <taxon>Alphaproteobacteria</taxon>
        <taxon>Hyphomicrobiales</taxon>
        <taxon>Bartonellaceae</taxon>
        <taxon>Bartonella</taxon>
    </lineage>
</organism>
<name>M1PCW6_BARAA</name>
<dbReference type="EMBL" id="CP003123">
    <property type="protein sequence ID" value="AGF74436.1"/>
    <property type="molecule type" value="Genomic_DNA"/>
</dbReference>
<dbReference type="HOGENOM" id="CLU_019602_18_0_5"/>
<feature type="chain" id="PRO_5004016159" evidence="2">
    <location>
        <begin position="22"/>
        <end position="250"/>
    </location>
</feature>
<dbReference type="AlphaFoldDB" id="M1PCW6"/>
<dbReference type="KEGG" id="baus:BAnh1_05570"/>
<dbReference type="InterPro" id="IPR001638">
    <property type="entry name" value="Solute-binding_3/MltF_N"/>
</dbReference>
<sequence length="250" mass="28053">MKLLIAALVTSMMLPFQLANAETLKIASEGSYPPFSYIDSNNKLRGFDIDISYALCEKMKVECTVSIQDFDGIIPGLLAKKYDAVVASLTPTRERLQKIDFTDSYYNTTSAVVILKDSEIKKISAEAFKGKNLGVQSNTIQAMYAEDNYASKGVTVKLYPTTIDVNRDLLSRRLDAVVLDKLQALNWLENDGKDCCLLLGDLEEAKTPVAIGIRKNNDDLKEKFNKAIKEIRADGTYDEIMKKYFKINIY</sequence>
<dbReference type="PANTHER" id="PTHR35936">
    <property type="entry name" value="MEMBRANE-BOUND LYTIC MUREIN TRANSGLYCOSYLASE F"/>
    <property type="match status" value="1"/>
</dbReference>
<dbReference type="SMART" id="SM00062">
    <property type="entry name" value="PBPb"/>
    <property type="match status" value="1"/>
</dbReference>
<dbReference type="PATRIC" id="fig|1094489.3.peg.680"/>
<keyword evidence="5" id="KW-1185">Reference proteome</keyword>
<evidence type="ECO:0000313" key="4">
    <source>
        <dbReference type="EMBL" id="AGF74436.1"/>
    </source>
</evidence>
<dbReference type="OrthoDB" id="9807134at2"/>
<evidence type="ECO:0000313" key="5">
    <source>
        <dbReference type="Proteomes" id="UP000011729"/>
    </source>
</evidence>
<accession>M1PCW6</accession>